<protein>
    <recommendedName>
        <fullName evidence="1">diguanylate cyclase</fullName>
        <ecNumber evidence="1">2.7.7.65</ecNumber>
    </recommendedName>
</protein>
<dbReference type="Pfam" id="PF00990">
    <property type="entry name" value="GGDEF"/>
    <property type="match status" value="1"/>
</dbReference>
<dbReference type="NCBIfam" id="TIGR00254">
    <property type="entry name" value="GGDEF"/>
    <property type="match status" value="1"/>
</dbReference>
<dbReference type="InterPro" id="IPR000160">
    <property type="entry name" value="GGDEF_dom"/>
</dbReference>
<proteinExistence type="predicted"/>
<dbReference type="PANTHER" id="PTHR45138">
    <property type="entry name" value="REGULATORY COMPONENTS OF SENSORY TRANSDUCTION SYSTEM"/>
    <property type="match status" value="1"/>
</dbReference>
<organism evidence="5 6">
    <name type="scientific">Hydrogenimonas cancrithermarum</name>
    <dbReference type="NCBI Taxonomy" id="2993563"/>
    <lineage>
        <taxon>Bacteria</taxon>
        <taxon>Pseudomonadati</taxon>
        <taxon>Campylobacterota</taxon>
        <taxon>Epsilonproteobacteria</taxon>
        <taxon>Campylobacterales</taxon>
        <taxon>Hydrogenimonadaceae</taxon>
        <taxon>Hydrogenimonas</taxon>
    </lineage>
</organism>
<dbReference type="SMART" id="SM00267">
    <property type="entry name" value="GGDEF"/>
    <property type="match status" value="1"/>
</dbReference>
<accession>A0ABN6WWH9</accession>
<dbReference type="Gene3D" id="3.30.70.270">
    <property type="match status" value="1"/>
</dbReference>
<reference evidence="5 6" key="1">
    <citation type="submission" date="2023-03" db="EMBL/GenBank/DDBJ databases">
        <title>Description of Hydrogenimonas sp. ISO32.</title>
        <authorList>
            <person name="Mino S."/>
            <person name="Fukazawa S."/>
            <person name="Sawabe T."/>
        </authorList>
    </citation>
    <scope>NUCLEOTIDE SEQUENCE [LARGE SCALE GENOMIC DNA]</scope>
    <source>
        <strain evidence="5 6">ISO32</strain>
    </source>
</reference>
<evidence type="ECO:0000256" key="3">
    <source>
        <dbReference type="SAM" id="Phobius"/>
    </source>
</evidence>
<dbReference type="InterPro" id="IPR050469">
    <property type="entry name" value="Diguanylate_Cyclase"/>
</dbReference>
<comment type="catalytic activity">
    <reaction evidence="2">
        <text>2 GTP = 3',3'-c-di-GMP + 2 diphosphate</text>
        <dbReference type="Rhea" id="RHEA:24898"/>
        <dbReference type="ChEBI" id="CHEBI:33019"/>
        <dbReference type="ChEBI" id="CHEBI:37565"/>
        <dbReference type="ChEBI" id="CHEBI:58805"/>
        <dbReference type="EC" id="2.7.7.65"/>
    </reaction>
</comment>
<evidence type="ECO:0000256" key="2">
    <source>
        <dbReference type="ARBA" id="ARBA00034247"/>
    </source>
</evidence>
<evidence type="ECO:0000259" key="4">
    <source>
        <dbReference type="PROSITE" id="PS50887"/>
    </source>
</evidence>
<keyword evidence="6" id="KW-1185">Reference proteome</keyword>
<keyword evidence="3" id="KW-0472">Membrane</keyword>
<dbReference type="CDD" id="cd01949">
    <property type="entry name" value="GGDEF"/>
    <property type="match status" value="1"/>
</dbReference>
<feature type="domain" description="GGDEF" evidence="4">
    <location>
        <begin position="108"/>
        <end position="239"/>
    </location>
</feature>
<dbReference type="PANTHER" id="PTHR45138:SF9">
    <property type="entry name" value="DIGUANYLATE CYCLASE DGCM-RELATED"/>
    <property type="match status" value="1"/>
</dbReference>
<dbReference type="Proteomes" id="UP001321445">
    <property type="component" value="Chromosome"/>
</dbReference>
<name>A0ABN6WWH9_9BACT</name>
<evidence type="ECO:0000313" key="5">
    <source>
        <dbReference type="EMBL" id="BDY13489.1"/>
    </source>
</evidence>
<evidence type="ECO:0000313" key="6">
    <source>
        <dbReference type="Proteomes" id="UP001321445"/>
    </source>
</evidence>
<evidence type="ECO:0000256" key="1">
    <source>
        <dbReference type="ARBA" id="ARBA00012528"/>
    </source>
</evidence>
<dbReference type="SUPFAM" id="SSF55073">
    <property type="entry name" value="Nucleotide cyclase"/>
    <property type="match status" value="1"/>
</dbReference>
<keyword evidence="3" id="KW-0812">Transmembrane</keyword>
<gene>
    <name evidence="5" type="ORF">HCR_18010</name>
</gene>
<dbReference type="EC" id="2.7.7.65" evidence="1"/>
<keyword evidence="3" id="KW-1133">Transmembrane helix</keyword>
<sequence length="239" mass="26948">MLKPDKAKWKIALFASVMAVAASAGLVGVQWLLQDEPSDLSISVMGTLYLLLFSILFFKLLRQSAQLEQVEREKEAQKLLDDTTLLYKNRVFKELAGTQIRMCKRNNWPAGLILMDIDRLAKINEKYGYDAGNQVLKHFATVLKETVRDSDLVARFDDDRFALLLPDCDAKNAKKVIQRIQARILEAPPKIEKSTIKIPFSSGVVSFNGKVAKLNHMLKRAGEALEAAKRRGGNRIELF</sequence>
<dbReference type="RefSeq" id="WP_286336438.1">
    <property type="nucleotide sequence ID" value="NZ_AP027370.1"/>
</dbReference>
<dbReference type="InterPro" id="IPR043128">
    <property type="entry name" value="Rev_trsase/Diguanyl_cyclase"/>
</dbReference>
<dbReference type="PROSITE" id="PS50887">
    <property type="entry name" value="GGDEF"/>
    <property type="match status" value="1"/>
</dbReference>
<feature type="transmembrane region" description="Helical" evidence="3">
    <location>
        <begin position="40"/>
        <end position="61"/>
    </location>
</feature>
<feature type="transmembrane region" description="Helical" evidence="3">
    <location>
        <begin position="12"/>
        <end position="34"/>
    </location>
</feature>
<dbReference type="InterPro" id="IPR029787">
    <property type="entry name" value="Nucleotide_cyclase"/>
</dbReference>
<dbReference type="EMBL" id="AP027370">
    <property type="protein sequence ID" value="BDY13489.1"/>
    <property type="molecule type" value="Genomic_DNA"/>
</dbReference>